<feature type="signal peptide" evidence="1">
    <location>
        <begin position="1"/>
        <end position="22"/>
    </location>
</feature>
<dbReference type="Proteomes" id="UP000077671">
    <property type="component" value="Unassembled WGS sequence"/>
</dbReference>
<keyword evidence="1" id="KW-0732">Signal</keyword>
<reference evidence="2" key="3">
    <citation type="submission" date="2020-10" db="EMBL/GenBank/DDBJ databases">
        <authorList>
            <person name="Sedaghatjoo S."/>
        </authorList>
    </citation>
    <scope>NUCLEOTIDE SEQUENCE</scope>
    <source>
        <strain evidence="2">AZH3</strain>
    </source>
</reference>
<feature type="chain" id="PRO_5044550266" evidence="1">
    <location>
        <begin position="23"/>
        <end position="405"/>
    </location>
</feature>
<evidence type="ECO:0000313" key="2">
    <source>
        <dbReference type="EMBL" id="CAD6898718.1"/>
    </source>
</evidence>
<evidence type="ECO:0000313" key="3">
    <source>
        <dbReference type="EMBL" id="KAE8258310.1"/>
    </source>
</evidence>
<reference evidence="3" key="2">
    <citation type="journal article" date="2019" name="IMA Fungus">
        <title>Genome sequencing and comparison of five Tilletia species to identify candidate genes for the detection of regulated species infecting wheat.</title>
        <authorList>
            <person name="Nguyen H.D.T."/>
            <person name="Sultana T."/>
            <person name="Kesanakurti P."/>
            <person name="Hambleton S."/>
        </authorList>
    </citation>
    <scope>NUCLEOTIDE SEQUENCE</scope>
    <source>
        <strain evidence="3">DAOMC 238032</strain>
    </source>
</reference>
<sequence>MQLKFTYLAAAVVLATSAFAAADVQSNESIVVRSSAGLRAAHGAAAPDPVARAFGASFDTKAAAAVTRADKQFQSDLAKFTELNGKDHVTKDEASDALSSFNDHLSQLGSAFQKLAAESKGIQTRSLEERKDILAPTIQALALTLNRIFPQSRLLVRHLITNLGVAPVSEIIKQITPGLKKLNLGLEAVVHTYGKVVGPTIFDPILKGYYLVLKAYGLELNGRDALVERAGGDLSASATHEVSALLSHAGDNFALDAKHFQALLDQDKITLPEFKQAMEQFNGHMTSASAALSKIHHPLVKEGDLDRRAPTGELTLATNKFVKDMSIVTPLLYRLLRRGLSSLELNSVNQILTALEPTAHNLYHELENFVRGLGGVYAPLVNPTLAYITAWSNGISNALKHLPIH</sequence>
<evidence type="ECO:0000313" key="4">
    <source>
        <dbReference type="Proteomes" id="UP000077671"/>
    </source>
</evidence>
<accession>A0A177V938</accession>
<dbReference type="Proteomes" id="UP000836402">
    <property type="component" value="Unassembled WGS sequence"/>
</dbReference>
<organism evidence="3 4">
    <name type="scientific">Tilletia caries</name>
    <name type="common">wheat bunt fungus</name>
    <dbReference type="NCBI Taxonomy" id="13290"/>
    <lineage>
        <taxon>Eukaryota</taxon>
        <taxon>Fungi</taxon>
        <taxon>Dikarya</taxon>
        <taxon>Basidiomycota</taxon>
        <taxon>Ustilaginomycotina</taxon>
        <taxon>Exobasidiomycetes</taxon>
        <taxon>Tilletiales</taxon>
        <taxon>Tilletiaceae</taxon>
        <taxon>Tilletia</taxon>
    </lineage>
</organism>
<reference evidence="3" key="1">
    <citation type="submission" date="2016-04" db="EMBL/GenBank/DDBJ databases">
        <authorList>
            <person name="Nguyen H.D."/>
            <person name="Kesanakurti P."/>
            <person name="Cullis J."/>
            <person name="Levesque C.A."/>
            <person name="Hambleton S."/>
        </authorList>
    </citation>
    <scope>NUCLEOTIDE SEQUENCE</scope>
    <source>
        <strain evidence="3">DAOMC 238032</strain>
    </source>
</reference>
<evidence type="ECO:0000256" key="1">
    <source>
        <dbReference type="SAM" id="SignalP"/>
    </source>
</evidence>
<dbReference type="AlphaFoldDB" id="A0A177V938"/>
<name>A0A177V938_9BASI</name>
<gene>
    <name evidence="3" type="ORF">A4X03_0g4420</name>
    <name evidence="2" type="ORF">JKIAZH3_G6163</name>
</gene>
<protein>
    <submittedName>
        <fullName evidence="3">Uncharacterized protein</fullName>
    </submittedName>
</protein>
<evidence type="ECO:0000313" key="5">
    <source>
        <dbReference type="Proteomes" id="UP000836402"/>
    </source>
</evidence>
<keyword evidence="5" id="KW-1185">Reference proteome</keyword>
<dbReference type="EMBL" id="LWDD02000596">
    <property type="protein sequence ID" value="KAE8258310.1"/>
    <property type="molecule type" value="Genomic_DNA"/>
</dbReference>
<dbReference type="EMBL" id="CAJHJG010000172">
    <property type="protein sequence ID" value="CAD6898718.1"/>
    <property type="molecule type" value="Genomic_DNA"/>
</dbReference>
<proteinExistence type="predicted"/>
<comment type="caution">
    <text evidence="3">The sequence shown here is derived from an EMBL/GenBank/DDBJ whole genome shotgun (WGS) entry which is preliminary data.</text>
</comment>